<dbReference type="PANTHER" id="PTHR43280:SF34">
    <property type="entry name" value="ARAC-FAMILY TRANSCRIPTIONAL REGULATOR"/>
    <property type="match status" value="1"/>
</dbReference>
<dbReference type="Gene3D" id="3.30.450.20">
    <property type="entry name" value="PAS domain"/>
    <property type="match status" value="1"/>
</dbReference>
<evidence type="ECO:0000256" key="6">
    <source>
        <dbReference type="ARBA" id="ARBA00023125"/>
    </source>
</evidence>
<protein>
    <submittedName>
        <fullName evidence="11">Helix-turn-helix domain-containing protein</fullName>
    </submittedName>
</protein>
<keyword evidence="12" id="KW-1185">Reference proteome</keyword>
<dbReference type="Gene3D" id="1.10.10.60">
    <property type="entry name" value="Homeodomain-like"/>
    <property type="match status" value="2"/>
</dbReference>
<keyword evidence="7 9" id="KW-0472">Membrane</keyword>
<keyword evidence="5" id="KW-0805">Transcription regulation</keyword>
<proteinExistence type="predicted"/>
<dbReference type="SUPFAM" id="SSF46689">
    <property type="entry name" value="Homeodomain-like"/>
    <property type="match status" value="1"/>
</dbReference>
<sequence length="790" mass="89845">MFSVSLFVRKNAFMIKVLFSYIIVGTLLLCGLSILMYNSYSRAIHKEIETNSEKVLAQSQSVVETYWNSTLEYLLQFHVLPNISSNLNDMSLNSGSVFKALYGDTFEALEMGDISKKLSEIASSNPIIHSIYVYNKRSNLVFSNLSVASSIDDFYDRDAIQSIETTRYEKDMNVMPRKVSYQLGSNREEYQAITIQFVEDEENGKPASVLVFNLKQSALQQMVNRQAGDGSMQFFILDREGNVISHPRDDLLNKNISDQNYIREILASGGNSGHFTTEIDQRKMLINYEKSDHVFKWIFVGVGDYQKLLWNFTKINETVLLLAGIFILISLTIGILFAKQMYKPVRQLIRKIRSNGNDDNRSGETYNEYEYIDRTIERLVSNVVELEQSVREGMPALRHDFLRQLVLGTVAGGEATTEQAAKLKLRLDGPSYRVCIFRLCAFAEWTAKLSERDMSLLRYALANIAEETLSVSFAAEAVIGGADHVAVVVNVDQWSNSSESELLRLLSATQDNIETYVKLTVTAAIGGQVDKLDELHSSYLQALQATVHRLVYGKSSIIRYEELVQFPKVPYQYPFELEKKINDALRSGERDKAIEGFESFLDEVCQFSNDEIMLSLTQLAISHFEVLPEPSDRSVFPADGSYKTIIRELSACDDFDDIRQRFDMLYSQVISGIRERKELKNKDVVDMVVRYTSDNFRNPNLTVENIAEVVGLSSNYVRTIFKSHTDQSLSAFISELRFQEAKKLLLETNEHANKIAGHVGFSSGKYFYASFKKQTGHTPDEFRRTFRTGS</sequence>
<gene>
    <name evidence="11" type="ORF">QJS35_04200</name>
</gene>
<evidence type="ECO:0000256" key="8">
    <source>
        <dbReference type="ARBA" id="ARBA00023163"/>
    </source>
</evidence>
<dbReference type="Pfam" id="PF02743">
    <property type="entry name" value="dCache_1"/>
    <property type="match status" value="1"/>
</dbReference>
<feature type="transmembrane region" description="Helical" evidence="9">
    <location>
        <begin position="12"/>
        <end position="37"/>
    </location>
</feature>
<evidence type="ECO:0000313" key="11">
    <source>
        <dbReference type="EMBL" id="MEQ4481591.1"/>
    </source>
</evidence>
<dbReference type="Pfam" id="PF17853">
    <property type="entry name" value="GGDEF_2"/>
    <property type="match status" value="1"/>
</dbReference>
<dbReference type="InterPro" id="IPR018060">
    <property type="entry name" value="HTH_AraC"/>
</dbReference>
<evidence type="ECO:0000313" key="12">
    <source>
        <dbReference type="Proteomes" id="UP001493487"/>
    </source>
</evidence>
<dbReference type="PROSITE" id="PS01124">
    <property type="entry name" value="HTH_ARAC_FAMILY_2"/>
    <property type="match status" value="1"/>
</dbReference>
<evidence type="ECO:0000256" key="4">
    <source>
        <dbReference type="ARBA" id="ARBA00022989"/>
    </source>
</evidence>
<organism evidence="11 12">
    <name type="scientific">Cohnella silvisoli</name>
    <dbReference type="NCBI Taxonomy" id="2873699"/>
    <lineage>
        <taxon>Bacteria</taxon>
        <taxon>Bacillati</taxon>
        <taxon>Bacillota</taxon>
        <taxon>Bacilli</taxon>
        <taxon>Bacillales</taxon>
        <taxon>Paenibacillaceae</taxon>
        <taxon>Cohnella</taxon>
    </lineage>
</organism>
<evidence type="ECO:0000256" key="3">
    <source>
        <dbReference type="ARBA" id="ARBA00022692"/>
    </source>
</evidence>
<dbReference type="Pfam" id="PF12833">
    <property type="entry name" value="HTH_18"/>
    <property type="match status" value="1"/>
</dbReference>
<evidence type="ECO:0000256" key="1">
    <source>
        <dbReference type="ARBA" id="ARBA00004651"/>
    </source>
</evidence>
<keyword evidence="6" id="KW-0238">DNA-binding</keyword>
<evidence type="ECO:0000256" key="7">
    <source>
        <dbReference type="ARBA" id="ARBA00023136"/>
    </source>
</evidence>
<keyword evidence="4 9" id="KW-1133">Transmembrane helix</keyword>
<evidence type="ECO:0000259" key="10">
    <source>
        <dbReference type="PROSITE" id="PS01124"/>
    </source>
</evidence>
<dbReference type="Proteomes" id="UP001493487">
    <property type="component" value="Unassembled WGS sequence"/>
</dbReference>
<evidence type="ECO:0000256" key="2">
    <source>
        <dbReference type="ARBA" id="ARBA00022475"/>
    </source>
</evidence>
<dbReference type="EMBL" id="JASKHM010000002">
    <property type="protein sequence ID" value="MEQ4481591.1"/>
    <property type="molecule type" value="Genomic_DNA"/>
</dbReference>
<comment type="caution">
    <text evidence="11">The sequence shown here is derived from an EMBL/GenBank/DDBJ whole genome shotgun (WGS) entry which is preliminary data.</text>
</comment>
<feature type="domain" description="HTH araC/xylS-type" evidence="10">
    <location>
        <begin position="686"/>
        <end position="785"/>
    </location>
</feature>
<dbReference type="SMART" id="SM00342">
    <property type="entry name" value="HTH_ARAC"/>
    <property type="match status" value="1"/>
</dbReference>
<comment type="subcellular location">
    <subcellularLocation>
        <location evidence="1">Cell membrane</location>
        <topology evidence="1">Multi-pass membrane protein</topology>
    </subcellularLocation>
</comment>
<keyword evidence="3 9" id="KW-0812">Transmembrane</keyword>
<dbReference type="PANTHER" id="PTHR43280">
    <property type="entry name" value="ARAC-FAMILY TRANSCRIPTIONAL REGULATOR"/>
    <property type="match status" value="1"/>
</dbReference>
<dbReference type="InterPro" id="IPR009057">
    <property type="entry name" value="Homeodomain-like_sf"/>
</dbReference>
<dbReference type="InterPro" id="IPR041522">
    <property type="entry name" value="CdaR_GGDEF"/>
</dbReference>
<dbReference type="InterPro" id="IPR033479">
    <property type="entry name" value="dCache_1"/>
</dbReference>
<name>A0ABV1KNH9_9BACL</name>
<reference evidence="11 12" key="1">
    <citation type="journal article" date="2023" name="Genome Announc.">
        <title>Pan-Genome Analyses of the Genus Cohnella and Proposal of the Novel Species Cohnella silvisoli sp. nov., Isolated from Forest Soil.</title>
        <authorList>
            <person name="Wang C."/>
            <person name="Mao L."/>
            <person name="Bao G."/>
            <person name="Zhu H."/>
        </authorList>
    </citation>
    <scope>NUCLEOTIDE SEQUENCE [LARGE SCALE GENOMIC DNA]</scope>
    <source>
        <strain evidence="11 12">NL03-T5-1</strain>
    </source>
</reference>
<feature type="transmembrane region" description="Helical" evidence="9">
    <location>
        <begin position="319"/>
        <end position="338"/>
    </location>
</feature>
<evidence type="ECO:0000256" key="5">
    <source>
        <dbReference type="ARBA" id="ARBA00023015"/>
    </source>
</evidence>
<keyword evidence="2" id="KW-1003">Cell membrane</keyword>
<keyword evidence="8" id="KW-0804">Transcription</keyword>
<dbReference type="CDD" id="cd12912">
    <property type="entry name" value="PDC2_MCP_like"/>
    <property type="match status" value="1"/>
</dbReference>
<evidence type="ECO:0000256" key="9">
    <source>
        <dbReference type="SAM" id="Phobius"/>
    </source>
</evidence>
<accession>A0ABV1KNH9</accession>
<dbReference type="RefSeq" id="WP_232183734.1">
    <property type="nucleotide sequence ID" value="NZ_JAIOAP010000002.1"/>
</dbReference>